<protein>
    <submittedName>
        <fullName evidence="1">Uncharacterized protein</fullName>
    </submittedName>
</protein>
<sequence length="94" mass="10529">MIRLAAFPVKMPEIEDGYSKTDLRNIEPLLVILGSTVSVNPTVISFSMFRILVFKAFPLKFSSIIAMSISSENRLINLYPLDKDVPPLKTVLSE</sequence>
<organism evidence="1">
    <name type="scientific">bioreactor metagenome</name>
    <dbReference type="NCBI Taxonomy" id="1076179"/>
    <lineage>
        <taxon>unclassified sequences</taxon>
        <taxon>metagenomes</taxon>
        <taxon>ecological metagenomes</taxon>
    </lineage>
</organism>
<reference evidence="1" key="1">
    <citation type="submission" date="2019-08" db="EMBL/GenBank/DDBJ databases">
        <authorList>
            <person name="Kucharzyk K."/>
            <person name="Murdoch R.W."/>
            <person name="Higgins S."/>
            <person name="Loffler F."/>
        </authorList>
    </citation>
    <scope>NUCLEOTIDE SEQUENCE</scope>
</reference>
<dbReference type="AlphaFoldDB" id="A0A645AQG6"/>
<dbReference type="EMBL" id="VSSQ01015068">
    <property type="protein sequence ID" value="MPM55008.1"/>
    <property type="molecule type" value="Genomic_DNA"/>
</dbReference>
<gene>
    <name evidence="1" type="ORF">SDC9_101793</name>
</gene>
<accession>A0A645AQG6</accession>
<name>A0A645AQG6_9ZZZZ</name>
<comment type="caution">
    <text evidence="1">The sequence shown here is derived from an EMBL/GenBank/DDBJ whole genome shotgun (WGS) entry which is preliminary data.</text>
</comment>
<evidence type="ECO:0000313" key="1">
    <source>
        <dbReference type="EMBL" id="MPM55008.1"/>
    </source>
</evidence>
<proteinExistence type="predicted"/>